<organism evidence="1">
    <name type="scientific">marine metagenome</name>
    <dbReference type="NCBI Taxonomy" id="408172"/>
    <lineage>
        <taxon>unclassified sequences</taxon>
        <taxon>metagenomes</taxon>
        <taxon>ecological metagenomes</taxon>
    </lineage>
</organism>
<sequence>MYGCGKLWKVWIKKKKNIHDPNYFETTPFLGSKSGISDGTFITHSKNFLILDQYQFSDYTLMFVEYNRQITFFKFIWRMFAFKSNNKEPEYSLNHENTPFTSCLGKNDEKMHFNLGSSNHDLSYDDFVEWALNVVCVEHEVDKSKIKKF</sequence>
<name>A0A382DR71_9ZZZZ</name>
<accession>A0A382DR71</accession>
<dbReference type="EMBL" id="UINC01040607">
    <property type="protein sequence ID" value="SVB40715.1"/>
    <property type="molecule type" value="Genomic_DNA"/>
</dbReference>
<dbReference type="AlphaFoldDB" id="A0A382DR71"/>
<reference evidence="1" key="1">
    <citation type="submission" date="2018-05" db="EMBL/GenBank/DDBJ databases">
        <authorList>
            <person name="Lanie J.A."/>
            <person name="Ng W.-L."/>
            <person name="Kazmierczak K.M."/>
            <person name="Andrzejewski T.M."/>
            <person name="Davidsen T.M."/>
            <person name="Wayne K.J."/>
            <person name="Tettelin H."/>
            <person name="Glass J.I."/>
            <person name="Rusch D."/>
            <person name="Podicherti R."/>
            <person name="Tsui H.-C.T."/>
            <person name="Winkler M.E."/>
        </authorList>
    </citation>
    <scope>NUCLEOTIDE SEQUENCE</scope>
</reference>
<gene>
    <name evidence="1" type="ORF">METZ01_LOCUS193569</name>
</gene>
<protein>
    <submittedName>
        <fullName evidence="1">Uncharacterized protein</fullName>
    </submittedName>
</protein>
<evidence type="ECO:0000313" key="1">
    <source>
        <dbReference type="EMBL" id="SVB40715.1"/>
    </source>
</evidence>
<proteinExistence type="predicted"/>